<feature type="region of interest" description="Disordered" evidence="1">
    <location>
        <begin position="1"/>
        <end position="40"/>
    </location>
</feature>
<feature type="region of interest" description="Disordered" evidence="1">
    <location>
        <begin position="53"/>
        <end position="76"/>
    </location>
</feature>
<protein>
    <submittedName>
        <fullName evidence="2">Uncharacterized protein</fullName>
    </submittedName>
</protein>
<feature type="compositionally biased region" description="Low complexity" evidence="1">
    <location>
        <begin position="53"/>
        <end position="66"/>
    </location>
</feature>
<evidence type="ECO:0000313" key="2">
    <source>
        <dbReference type="EMBL" id="CAI9167313.1"/>
    </source>
</evidence>
<proteinExistence type="predicted"/>
<accession>A0ABN8Z3T5</accession>
<gene>
    <name evidence="2" type="ORF">MRATA1EN1_LOCUS16275</name>
</gene>
<name>A0ABN8Z3T5_RANTA</name>
<evidence type="ECO:0000256" key="1">
    <source>
        <dbReference type="SAM" id="MobiDB-lite"/>
    </source>
</evidence>
<keyword evidence="3" id="KW-1185">Reference proteome</keyword>
<dbReference type="EMBL" id="OX459962">
    <property type="protein sequence ID" value="CAI9167313.1"/>
    <property type="molecule type" value="Genomic_DNA"/>
</dbReference>
<sequence length="165" mass="17602">MGTRKRGAFDLKKAGTLAKSPRRPRLAQAQASLSEGGPFQRHLGNTFDKWLHAGAGRADPAPGPLLGSPPQVPGHRTSWRVRMCARPHIPAWRPRDPPPAAPAQLCQPEPCGASGPLGWEGLGFPGVAIWKHARVERKAPPPALGAARLHPVTCGLWASELRTGP</sequence>
<reference evidence="2" key="1">
    <citation type="submission" date="2023-04" db="EMBL/GenBank/DDBJ databases">
        <authorList>
            <consortium name="ELIXIR-Norway"/>
        </authorList>
    </citation>
    <scope>NUCLEOTIDE SEQUENCE [LARGE SCALE GENOMIC DNA]</scope>
</reference>
<organism evidence="2 3">
    <name type="scientific">Rangifer tarandus platyrhynchus</name>
    <name type="common">Svalbard reindeer</name>
    <dbReference type="NCBI Taxonomy" id="3082113"/>
    <lineage>
        <taxon>Eukaryota</taxon>
        <taxon>Metazoa</taxon>
        <taxon>Chordata</taxon>
        <taxon>Craniata</taxon>
        <taxon>Vertebrata</taxon>
        <taxon>Euteleostomi</taxon>
        <taxon>Mammalia</taxon>
        <taxon>Eutheria</taxon>
        <taxon>Laurasiatheria</taxon>
        <taxon>Artiodactyla</taxon>
        <taxon>Ruminantia</taxon>
        <taxon>Pecora</taxon>
        <taxon>Cervidae</taxon>
        <taxon>Odocoileinae</taxon>
        <taxon>Rangifer</taxon>
    </lineage>
</organism>
<evidence type="ECO:0000313" key="3">
    <source>
        <dbReference type="Proteomes" id="UP001176941"/>
    </source>
</evidence>
<dbReference type="Proteomes" id="UP001176941">
    <property type="component" value="Chromosome 26"/>
</dbReference>